<dbReference type="Pfam" id="PF25954">
    <property type="entry name" value="Beta-barrel_RND_2"/>
    <property type="match status" value="1"/>
</dbReference>
<evidence type="ECO:0000313" key="7">
    <source>
        <dbReference type="Proteomes" id="UP000559626"/>
    </source>
</evidence>
<dbReference type="Gene3D" id="2.40.420.20">
    <property type="match status" value="1"/>
</dbReference>
<dbReference type="InterPro" id="IPR058637">
    <property type="entry name" value="YknX-like_C"/>
</dbReference>
<comment type="caution">
    <text evidence="6">The sequence shown here is derived from an EMBL/GenBank/DDBJ whole genome shotgun (WGS) entry which is preliminary data.</text>
</comment>
<reference evidence="6 7" key="1">
    <citation type="submission" date="2020-04" db="EMBL/GenBank/DDBJ databases">
        <title>Hymenobacter polaris sp. nov., isolated from Arctic soil.</title>
        <authorList>
            <person name="Dahal R.H."/>
        </authorList>
    </citation>
    <scope>NUCLEOTIDE SEQUENCE [LARGE SCALE GENOMIC DNA]</scope>
    <source>
        <strain evidence="6 7">RP-2-7</strain>
    </source>
</reference>
<keyword evidence="7" id="KW-1185">Reference proteome</keyword>
<proteinExistence type="inferred from homology"/>
<evidence type="ECO:0000259" key="4">
    <source>
        <dbReference type="Pfam" id="PF25954"/>
    </source>
</evidence>
<dbReference type="PROSITE" id="PS51257">
    <property type="entry name" value="PROKAR_LIPOPROTEIN"/>
    <property type="match status" value="1"/>
</dbReference>
<dbReference type="PANTHER" id="PTHR30469">
    <property type="entry name" value="MULTIDRUG RESISTANCE PROTEIN MDTA"/>
    <property type="match status" value="1"/>
</dbReference>
<evidence type="ECO:0000259" key="3">
    <source>
        <dbReference type="Pfam" id="PF25917"/>
    </source>
</evidence>
<organism evidence="6 7">
    <name type="scientific">Hymenobacter polaris</name>
    <dbReference type="NCBI Taxonomy" id="2682546"/>
    <lineage>
        <taxon>Bacteria</taxon>
        <taxon>Pseudomonadati</taxon>
        <taxon>Bacteroidota</taxon>
        <taxon>Cytophagia</taxon>
        <taxon>Cytophagales</taxon>
        <taxon>Hymenobacteraceae</taxon>
        <taxon>Hymenobacter</taxon>
    </lineage>
</organism>
<dbReference type="Gene3D" id="2.40.30.170">
    <property type="match status" value="1"/>
</dbReference>
<protein>
    <submittedName>
        <fullName evidence="6">Efflux RND transporter periplasmic adaptor subunit</fullName>
    </submittedName>
</protein>
<dbReference type="SUPFAM" id="SSF111369">
    <property type="entry name" value="HlyD-like secretion proteins"/>
    <property type="match status" value="1"/>
</dbReference>
<dbReference type="Gene3D" id="2.40.50.100">
    <property type="match status" value="1"/>
</dbReference>
<dbReference type="EMBL" id="JABBGH010000001">
    <property type="protein sequence ID" value="NML65587.1"/>
    <property type="molecule type" value="Genomic_DNA"/>
</dbReference>
<evidence type="ECO:0000313" key="6">
    <source>
        <dbReference type="EMBL" id="NML65587.1"/>
    </source>
</evidence>
<keyword evidence="2" id="KW-0732">Signal</keyword>
<feature type="signal peptide" evidence="2">
    <location>
        <begin position="1"/>
        <end position="24"/>
    </location>
</feature>
<feature type="chain" id="PRO_5030995224" evidence="2">
    <location>
        <begin position="25"/>
        <end position="351"/>
    </location>
</feature>
<evidence type="ECO:0000259" key="5">
    <source>
        <dbReference type="Pfam" id="PF25989"/>
    </source>
</evidence>
<dbReference type="RefSeq" id="WP_169530880.1">
    <property type="nucleotide sequence ID" value="NZ_JABBGH010000001.1"/>
</dbReference>
<evidence type="ECO:0000256" key="2">
    <source>
        <dbReference type="SAM" id="SignalP"/>
    </source>
</evidence>
<dbReference type="NCBIfam" id="TIGR01730">
    <property type="entry name" value="RND_mfp"/>
    <property type="match status" value="1"/>
</dbReference>
<dbReference type="Proteomes" id="UP000559626">
    <property type="component" value="Unassembled WGS sequence"/>
</dbReference>
<feature type="domain" description="Multidrug resistance protein MdtA-like barrel-sandwich hybrid" evidence="3">
    <location>
        <begin position="68"/>
        <end position="188"/>
    </location>
</feature>
<dbReference type="Pfam" id="PF25917">
    <property type="entry name" value="BSH_RND"/>
    <property type="match status" value="1"/>
</dbReference>
<dbReference type="InterPro" id="IPR058625">
    <property type="entry name" value="MdtA-like_BSH"/>
</dbReference>
<name>A0A7Y0AE10_9BACT</name>
<feature type="domain" description="YknX-like C-terminal permuted SH3-like" evidence="5">
    <location>
        <begin position="277"/>
        <end position="344"/>
    </location>
</feature>
<gene>
    <name evidence="6" type="ORF">HHL22_10255</name>
</gene>
<accession>A0A7Y0AE10</accession>
<dbReference type="PANTHER" id="PTHR30469:SF36">
    <property type="entry name" value="BLL3903 PROTEIN"/>
    <property type="match status" value="1"/>
</dbReference>
<dbReference type="InterPro" id="IPR058792">
    <property type="entry name" value="Beta-barrel_RND_2"/>
</dbReference>
<dbReference type="Gene3D" id="1.10.287.470">
    <property type="entry name" value="Helix hairpin bin"/>
    <property type="match status" value="1"/>
</dbReference>
<dbReference type="Pfam" id="PF25989">
    <property type="entry name" value="YknX_C"/>
    <property type="match status" value="1"/>
</dbReference>
<dbReference type="GO" id="GO:0015562">
    <property type="term" value="F:efflux transmembrane transporter activity"/>
    <property type="evidence" value="ECO:0007669"/>
    <property type="project" value="TreeGrafter"/>
</dbReference>
<dbReference type="GO" id="GO:1990281">
    <property type="term" value="C:efflux pump complex"/>
    <property type="evidence" value="ECO:0007669"/>
    <property type="project" value="TreeGrafter"/>
</dbReference>
<comment type="similarity">
    <text evidence="1">Belongs to the membrane fusion protein (MFP) (TC 8.A.1) family.</text>
</comment>
<dbReference type="InterPro" id="IPR006143">
    <property type="entry name" value="RND_pump_MFP"/>
</dbReference>
<dbReference type="AlphaFoldDB" id="A0A7Y0AE10"/>
<evidence type="ECO:0000256" key="1">
    <source>
        <dbReference type="ARBA" id="ARBA00009477"/>
    </source>
</evidence>
<sequence length="351" mass="36766">MRLFSAPLYLLAASTLALLGGCHAKTDKAAKGGDKKNAGPALVDVLVARPTASGDSVVANGAVVASNYVELHPEVSGRLTFLNVREGQHIAKGTVIARINDADLQAQLAKTNALLKVSHLSQQRLEKLLAMQGVNQADYDLAVSQVQSNEADAAYTRALLAKTIIRAPFGGVVGLRQVSPGAYVTPATILTTVRADDNLKVDFTLPEANAPLVQPGSRVVVRLGGRRYLATVQALESQVNQTTRNLTVRALLPAGVPATPGTFARISVSTGATRQRVQLPTSAIVPGDQADQVVLVKNGQAKMQNVQTGDRQNDSIAILSGLAPGDSVVTKGVLFTQPGKPVKVRKAVAKS</sequence>
<feature type="domain" description="CusB-like beta-barrel" evidence="4">
    <location>
        <begin position="202"/>
        <end position="270"/>
    </location>
</feature>